<keyword evidence="3" id="KW-1185">Reference proteome</keyword>
<protein>
    <submittedName>
        <fullName evidence="2">DUF3530 family protein</fullName>
    </submittedName>
</protein>
<dbReference type="AlphaFoldDB" id="A0A3P3VKX7"/>
<dbReference type="Proteomes" id="UP000280792">
    <property type="component" value="Unassembled WGS sequence"/>
</dbReference>
<name>A0A3P3VKX7_9GAMM</name>
<evidence type="ECO:0000313" key="2">
    <source>
        <dbReference type="EMBL" id="RRJ83375.1"/>
    </source>
</evidence>
<feature type="region of interest" description="Disordered" evidence="1">
    <location>
        <begin position="128"/>
        <end position="165"/>
    </location>
</feature>
<gene>
    <name evidence="2" type="ORF">D0544_16285</name>
</gene>
<organism evidence="2 3">
    <name type="scientific">Aestuariirhabdus litorea</name>
    <dbReference type="NCBI Taxonomy" id="2528527"/>
    <lineage>
        <taxon>Bacteria</taxon>
        <taxon>Pseudomonadati</taxon>
        <taxon>Pseudomonadota</taxon>
        <taxon>Gammaproteobacteria</taxon>
        <taxon>Oceanospirillales</taxon>
        <taxon>Aestuariirhabdaceae</taxon>
        <taxon>Aestuariirhabdus</taxon>
    </lineage>
</organism>
<sequence>MGARKLPAFPDSRNGFAMPAAYPLICLLLWFISPLGAAEEAPPADAGQAAERVTPESAQTRFNRELITRYQGSDLVELPSAEGNFIALYQARRSSRDRGGVILLAAPGQHADWPQLVAPLRDALPDQGWHSLSLAPPPLPAPTPPEAAETDSASGEAGKSVEQSLRREAQQAYQRWLGGRINSASEHLTSLGISHQVLLLVGGSAAPAMATLAEQKSPWAALVLINAENDPEGNLIKQLEQFPTLTLDLHYGQQQQEPASERLAAARRANNNHYFSRPLEGPQNDTEASGSRLLKAVGSWLNRYPGGPR</sequence>
<dbReference type="Pfam" id="PF12048">
    <property type="entry name" value="DUF3530"/>
    <property type="match status" value="1"/>
</dbReference>
<evidence type="ECO:0000313" key="3">
    <source>
        <dbReference type="Proteomes" id="UP000280792"/>
    </source>
</evidence>
<reference evidence="2 3" key="2">
    <citation type="submission" date="2018-12" db="EMBL/GenBank/DDBJ databases">
        <title>Simiduia agarivorans gen. nov., sp. nov., a marine, agarolytic bacterium isolated from shallow coastal water from Keelung, Taiwan.</title>
        <authorList>
            <person name="Shieh W.Y."/>
        </authorList>
    </citation>
    <scope>NUCLEOTIDE SEQUENCE [LARGE SCALE GENOMIC DNA]</scope>
    <source>
        <strain evidence="2 3">GTF-13</strain>
    </source>
</reference>
<reference evidence="2 3" key="1">
    <citation type="submission" date="2018-08" db="EMBL/GenBank/DDBJ databases">
        <authorList>
            <person name="Khan S.A."/>
        </authorList>
    </citation>
    <scope>NUCLEOTIDE SEQUENCE [LARGE SCALE GENOMIC DNA]</scope>
    <source>
        <strain evidence="2 3">GTF-13</strain>
    </source>
</reference>
<evidence type="ECO:0000256" key="1">
    <source>
        <dbReference type="SAM" id="MobiDB-lite"/>
    </source>
</evidence>
<dbReference type="EMBL" id="QWEZ01000002">
    <property type="protein sequence ID" value="RRJ83375.1"/>
    <property type="molecule type" value="Genomic_DNA"/>
</dbReference>
<proteinExistence type="predicted"/>
<accession>A0A3P3VKX7</accession>
<feature type="compositionally biased region" description="Pro residues" evidence="1">
    <location>
        <begin position="135"/>
        <end position="145"/>
    </location>
</feature>
<dbReference type="InterPro" id="IPR022529">
    <property type="entry name" value="DUF3530"/>
</dbReference>
<comment type="caution">
    <text evidence="2">The sequence shown here is derived from an EMBL/GenBank/DDBJ whole genome shotgun (WGS) entry which is preliminary data.</text>
</comment>